<dbReference type="CDD" id="cd02859">
    <property type="entry name" value="E_set_AMPKbeta_like_N"/>
    <property type="match status" value="1"/>
</dbReference>
<dbReference type="InterPro" id="IPR014756">
    <property type="entry name" value="Ig_E-set"/>
</dbReference>
<protein>
    <recommendedName>
        <fullName evidence="2">AMP-activated protein kinase glycogen-binding domain-containing protein</fullName>
    </recommendedName>
</protein>
<feature type="compositionally biased region" description="Basic residues" evidence="1">
    <location>
        <begin position="619"/>
        <end position="633"/>
    </location>
</feature>
<dbReference type="STRING" id="1296100.A0A1B9GEX1"/>
<dbReference type="RefSeq" id="XP_019050619.2">
    <property type="nucleotide sequence ID" value="XM_019187741.2"/>
</dbReference>
<organism evidence="3">
    <name type="scientific">Kwoniella bestiolae CBS 10118</name>
    <dbReference type="NCBI Taxonomy" id="1296100"/>
    <lineage>
        <taxon>Eukaryota</taxon>
        <taxon>Fungi</taxon>
        <taxon>Dikarya</taxon>
        <taxon>Basidiomycota</taxon>
        <taxon>Agaricomycotina</taxon>
        <taxon>Tremellomycetes</taxon>
        <taxon>Tremellales</taxon>
        <taxon>Cryptococcaceae</taxon>
        <taxon>Kwoniella</taxon>
    </lineage>
</organism>
<dbReference type="InterPro" id="IPR032640">
    <property type="entry name" value="AMPK1_CBM"/>
</dbReference>
<feature type="compositionally biased region" description="Polar residues" evidence="1">
    <location>
        <begin position="161"/>
        <end position="175"/>
    </location>
</feature>
<accession>A0A1B9GEX1</accession>
<feature type="compositionally biased region" description="Basic and acidic residues" evidence="1">
    <location>
        <begin position="497"/>
        <end position="509"/>
    </location>
</feature>
<reference evidence="3" key="1">
    <citation type="submission" date="2013-07" db="EMBL/GenBank/DDBJ databases">
        <title>The Genome Sequence of Cryptococcus bestiolae CBS10118.</title>
        <authorList>
            <consortium name="The Broad Institute Genome Sequencing Platform"/>
            <person name="Cuomo C."/>
            <person name="Litvintseva A."/>
            <person name="Chen Y."/>
            <person name="Heitman J."/>
            <person name="Sun S."/>
            <person name="Springer D."/>
            <person name="Dromer F."/>
            <person name="Young S.K."/>
            <person name="Zeng Q."/>
            <person name="Gargeya S."/>
            <person name="Fitzgerald M."/>
            <person name="Abouelleil A."/>
            <person name="Alvarado L."/>
            <person name="Berlin A.M."/>
            <person name="Chapman S.B."/>
            <person name="Dewar J."/>
            <person name="Goldberg J."/>
            <person name="Griggs A."/>
            <person name="Gujja S."/>
            <person name="Hansen M."/>
            <person name="Howarth C."/>
            <person name="Imamovic A."/>
            <person name="Larimer J."/>
            <person name="McCowan C."/>
            <person name="Murphy C."/>
            <person name="Pearson M."/>
            <person name="Priest M."/>
            <person name="Roberts A."/>
            <person name="Saif S."/>
            <person name="Shea T."/>
            <person name="Sykes S."/>
            <person name="Wortman J."/>
            <person name="Nusbaum C."/>
            <person name="Birren B."/>
        </authorList>
    </citation>
    <scope>NUCLEOTIDE SEQUENCE [LARGE SCALE GENOMIC DNA]</scope>
    <source>
        <strain evidence="3">CBS 10118</strain>
    </source>
</reference>
<evidence type="ECO:0000256" key="1">
    <source>
        <dbReference type="SAM" id="MobiDB-lite"/>
    </source>
</evidence>
<dbReference type="GO" id="GO:0007165">
    <property type="term" value="P:signal transduction"/>
    <property type="evidence" value="ECO:0007669"/>
    <property type="project" value="TreeGrafter"/>
</dbReference>
<dbReference type="Pfam" id="PF16561">
    <property type="entry name" value="AMPK1_CBM"/>
    <property type="match status" value="1"/>
</dbReference>
<dbReference type="VEuPathDB" id="FungiDB:I302_01057"/>
<feature type="compositionally biased region" description="Low complexity" evidence="1">
    <location>
        <begin position="549"/>
        <end position="606"/>
    </location>
</feature>
<feature type="compositionally biased region" description="Low complexity" evidence="1">
    <location>
        <begin position="197"/>
        <end position="221"/>
    </location>
</feature>
<sequence>MSSTDKHQATFSWGAGAQSVNIAGNFNNWSADATPLQKQADGSFTAQVPLPWGEKQAFKYVVDGEWKVREDEAKEWDAAGNMNNVYTAPPAPIPTSSPSEPSSAVAAAAPTPAPASAEKTAKPTEHDKPSSSPTTSTKELSTGPVPAAVPATKKNLDDTPAPTSQSQKTEPSTLIASSAPGSASGSAFVLGGPVFPTSPKSKSTTVPTDTTTAPASTTTTAPAAQPAELAANPVVPAPDATHDAHVKAGAKPLAEEPIPVQIEKVAKQANIGEAPQPATEEEQGIAERASDFAAGALAAIGAVVGNAAVAVENLTGVDIAHTGPLSVADAKAQGIDINTLEKTDAPTDAVAPVGTTPSASAVDALQEKVDELKLGTSKDTTGISDVPLPKTAEPTSELIWPNSISGIGEELIEGYHDIASVAPSETLNQLNHGEPPKNTEHDIPAQHETVDNHQLVPQPVITTVSDVDPSKDRSKPSTTLEDTAGTKPISSNPGISAKKEKEIAERDPIRTAAGSDNPLSEPKVAPDAPTSNITPPKKEDQSKNIDKITPSAQPATTTTAPAPVAPSTPAKAAPATPAKDVSTPAPASAAVPASATSTPASTPAKSTHTKEKTTDSDIRKRKSSFFGKIKHAFSPKDKSK</sequence>
<dbReference type="OrthoDB" id="5873279at2759"/>
<dbReference type="PANTHER" id="PTHR10343">
    <property type="entry name" value="5'-AMP-ACTIVATED PROTEIN KINASE , BETA SUBUNIT"/>
    <property type="match status" value="1"/>
</dbReference>
<dbReference type="SUPFAM" id="SSF81296">
    <property type="entry name" value="E set domains"/>
    <property type="match status" value="1"/>
</dbReference>
<dbReference type="AlphaFoldDB" id="A0A1B9GEX1"/>
<evidence type="ECO:0000313" key="3">
    <source>
        <dbReference type="EMBL" id="OCF29549.1"/>
    </source>
</evidence>
<dbReference type="GO" id="GO:0005634">
    <property type="term" value="C:nucleus"/>
    <property type="evidence" value="ECO:0007669"/>
    <property type="project" value="TreeGrafter"/>
</dbReference>
<feature type="compositionally biased region" description="Low complexity" evidence="1">
    <location>
        <begin position="96"/>
        <end position="118"/>
    </location>
</feature>
<feature type="compositionally biased region" description="Basic and acidic residues" evidence="1">
    <location>
        <begin position="119"/>
        <end position="129"/>
    </location>
</feature>
<dbReference type="Gene3D" id="2.60.40.10">
    <property type="entry name" value="Immunoglobulins"/>
    <property type="match status" value="1"/>
</dbReference>
<feature type="region of interest" description="Disordered" evidence="1">
    <location>
        <begin position="450"/>
        <end position="640"/>
    </location>
</feature>
<dbReference type="KEGG" id="kbi:30205456"/>
<proteinExistence type="predicted"/>
<gene>
    <name evidence="3" type="ORF">I302_01057</name>
</gene>
<dbReference type="PANTHER" id="PTHR10343:SF94">
    <property type="entry name" value="MDG1P"/>
    <property type="match status" value="1"/>
</dbReference>
<feature type="compositionally biased region" description="Low complexity" evidence="1">
    <location>
        <begin position="176"/>
        <end position="187"/>
    </location>
</feature>
<feature type="domain" description="AMP-activated protein kinase glycogen-binding" evidence="2">
    <location>
        <begin position="9"/>
        <end position="87"/>
    </location>
</feature>
<evidence type="ECO:0000259" key="2">
    <source>
        <dbReference type="Pfam" id="PF16561"/>
    </source>
</evidence>
<reference evidence="3" key="2">
    <citation type="submission" date="2014-01" db="EMBL/GenBank/DDBJ databases">
        <title>Evolution of pathogenesis and genome organization in the Tremellales.</title>
        <authorList>
            <person name="Cuomo C."/>
            <person name="Litvintseva A."/>
            <person name="Heitman J."/>
            <person name="Chen Y."/>
            <person name="Sun S."/>
            <person name="Springer D."/>
            <person name="Dromer F."/>
            <person name="Young S."/>
            <person name="Zeng Q."/>
            <person name="Chapman S."/>
            <person name="Gujja S."/>
            <person name="Saif S."/>
            <person name="Birren B."/>
        </authorList>
    </citation>
    <scope>NUCLEOTIDE SEQUENCE</scope>
    <source>
        <strain evidence="3">CBS 10118</strain>
    </source>
</reference>
<dbReference type="GO" id="GO:0005737">
    <property type="term" value="C:cytoplasm"/>
    <property type="evidence" value="ECO:0007669"/>
    <property type="project" value="TreeGrafter"/>
</dbReference>
<dbReference type="InterPro" id="IPR013783">
    <property type="entry name" value="Ig-like_fold"/>
</dbReference>
<feature type="compositionally biased region" description="Basic and acidic residues" evidence="1">
    <location>
        <begin position="536"/>
        <end position="546"/>
    </location>
</feature>
<name>A0A1B9GEX1_9TREE</name>
<dbReference type="EMBL" id="KI894018">
    <property type="protein sequence ID" value="OCF29549.1"/>
    <property type="molecule type" value="Genomic_DNA"/>
</dbReference>
<dbReference type="GO" id="GO:0031588">
    <property type="term" value="C:nucleotide-activated protein kinase complex"/>
    <property type="evidence" value="ECO:0007669"/>
    <property type="project" value="TreeGrafter"/>
</dbReference>
<dbReference type="InterPro" id="IPR050827">
    <property type="entry name" value="CRP1_MDG1_kinase"/>
</dbReference>
<dbReference type="GeneID" id="30205456"/>
<feature type="region of interest" description="Disordered" evidence="1">
    <location>
        <begin position="87"/>
        <end position="221"/>
    </location>
</feature>
<dbReference type="GO" id="GO:0019901">
    <property type="term" value="F:protein kinase binding"/>
    <property type="evidence" value="ECO:0007669"/>
    <property type="project" value="TreeGrafter"/>
</dbReference>
<feature type="compositionally biased region" description="Basic and acidic residues" evidence="1">
    <location>
        <begin position="608"/>
        <end position="618"/>
    </location>
</feature>